<dbReference type="Proteomes" id="UP001153620">
    <property type="component" value="Chromosome 4"/>
</dbReference>
<keyword evidence="13" id="KW-1185">Reference proteome</keyword>
<proteinExistence type="inferred from homology"/>
<dbReference type="InterPro" id="IPR013246">
    <property type="entry name" value="SAGA_su_Sgf11"/>
</dbReference>
<comment type="function">
    <text evidence="10">Component of the transcription regulatory histone acetylation (HAT) complex SAGA, a multiprotein complex that activates transcription by remodeling chromatin and mediating histone acetylation and deubiquitination. Within the SAGA complex, participates in a subcomplex that specifically deubiquitinates histone H2B. The SAGA complex is recruited to specific gene promoters by activators, where it is required for transcription.</text>
</comment>
<feature type="compositionally biased region" description="Low complexity" evidence="11">
    <location>
        <begin position="157"/>
        <end position="171"/>
    </location>
</feature>
<dbReference type="GO" id="GO:0071819">
    <property type="term" value="C:DUBm complex"/>
    <property type="evidence" value="ECO:0007669"/>
    <property type="project" value="TreeGrafter"/>
</dbReference>
<dbReference type="GO" id="GO:0006325">
    <property type="term" value="P:chromatin organization"/>
    <property type="evidence" value="ECO:0007669"/>
    <property type="project" value="UniProtKB-KW"/>
</dbReference>
<dbReference type="EMBL" id="OU895880">
    <property type="protein sequence ID" value="CAG9811009.1"/>
    <property type="molecule type" value="Genomic_DNA"/>
</dbReference>
<dbReference type="GO" id="GO:0006357">
    <property type="term" value="P:regulation of transcription by RNA polymerase II"/>
    <property type="evidence" value="ECO:0007669"/>
    <property type="project" value="TreeGrafter"/>
</dbReference>
<evidence type="ECO:0000256" key="3">
    <source>
        <dbReference type="ARBA" id="ARBA00022771"/>
    </source>
</evidence>
<organism evidence="12 13">
    <name type="scientific">Chironomus riparius</name>
    <dbReference type="NCBI Taxonomy" id="315576"/>
    <lineage>
        <taxon>Eukaryota</taxon>
        <taxon>Metazoa</taxon>
        <taxon>Ecdysozoa</taxon>
        <taxon>Arthropoda</taxon>
        <taxon>Hexapoda</taxon>
        <taxon>Insecta</taxon>
        <taxon>Pterygota</taxon>
        <taxon>Neoptera</taxon>
        <taxon>Endopterygota</taxon>
        <taxon>Diptera</taxon>
        <taxon>Nematocera</taxon>
        <taxon>Chironomoidea</taxon>
        <taxon>Chironomidae</taxon>
        <taxon>Chironominae</taxon>
        <taxon>Chironomus</taxon>
    </lineage>
</organism>
<keyword evidence="8" id="KW-0804">Transcription</keyword>
<feature type="region of interest" description="Disordered" evidence="11">
    <location>
        <begin position="128"/>
        <end position="171"/>
    </location>
</feature>
<evidence type="ECO:0000256" key="11">
    <source>
        <dbReference type="SAM" id="MobiDB-lite"/>
    </source>
</evidence>
<comment type="subcellular location">
    <subcellularLocation>
        <location evidence="1 10">Nucleus</location>
    </subcellularLocation>
</comment>
<feature type="region of interest" description="Disordered" evidence="11">
    <location>
        <begin position="62"/>
        <end position="86"/>
    </location>
</feature>
<dbReference type="GO" id="GO:0003713">
    <property type="term" value="F:transcription coactivator activity"/>
    <property type="evidence" value="ECO:0007669"/>
    <property type="project" value="TreeGrafter"/>
</dbReference>
<dbReference type="GO" id="GO:0000124">
    <property type="term" value="C:SAGA complex"/>
    <property type="evidence" value="ECO:0007669"/>
    <property type="project" value="TreeGrafter"/>
</dbReference>
<evidence type="ECO:0000256" key="5">
    <source>
        <dbReference type="ARBA" id="ARBA00022853"/>
    </source>
</evidence>
<keyword evidence="9" id="KW-0539">Nucleus</keyword>
<protein>
    <recommendedName>
        <fullName evidence="10">SAGA-associated factor 11</fullName>
    </recommendedName>
</protein>
<name>A0A9N9S7Z7_9DIPT</name>
<keyword evidence="4" id="KW-0862">Zinc</keyword>
<evidence type="ECO:0000256" key="1">
    <source>
        <dbReference type="ARBA" id="ARBA00004123"/>
    </source>
</evidence>
<dbReference type="Pfam" id="PF08209">
    <property type="entry name" value="Sgf11"/>
    <property type="match status" value="1"/>
</dbReference>
<sequence>MSSSERPNNVEYESETELVQDYQKTMSNPANVSYATQYLYDQLVDDVILQIVFRSHFESKHPEIYNSDSQDDKKGSSHSEYNSGSSGNKLFNCKCLNCEKVVSANKFASHLENCMGFGRNSSRIASRKKTTNNSYYDSESDTDTNWNERKTKKKLGNGRSNGKNNKKNYNM</sequence>
<comment type="subunit">
    <text evidence="10">Component of some SAGA transcription coactivator-HAT complexes.</text>
</comment>
<evidence type="ECO:0000256" key="7">
    <source>
        <dbReference type="ARBA" id="ARBA00023159"/>
    </source>
</evidence>
<dbReference type="GO" id="GO:0008270">
    <property type="term" value="F:zinc ion binding"/>
    <property type="evidence" value="ECO:0007669"/>
    <property type="project" value="UniProtKB-KW"/>
</dbReference>
<dbReference type="AlphaFoldDB" id="A0A9N9S7Z7"/>
<dbReference type="PANTHER" id="PTHR46367">
    <property type="entry name" value="ATAXIN-7-LIKE PROTEIN 3"/>
    <property type="match status" value="1"/>
</dbReference>
<reference evidence="12" key="2">
    <citation type="submission" date="2022-10" db="EMBL/GenBank/DDBJ databases">
        <authorList>
            <consortium name="ENA_rothamsted_submissions"/>
            <consortium name="culmorum"/>
            <person name="King R."/>
        </authorList>
    </citation>
    <scope>NUCLEOTIDE SEQUENCE</scope>
</reference>
<evidence type="ECO:0000256" key="9">
    <source>
        <dbReference type="ARBA" id="ARBA00023242"/>
    </source>
</evidence>
<comment type="similarity">
    <text evidence="10">Belongs to the SGF11 family.</text>
</comment>
<keyword evidence="2" id="KW-0479">Metal-binding</keyword>
<keyword evidence="5" id="KW-0156">Chromatin regulator</keyword>
<gene>
    <name evidence="12" type="ORF">CHIRRI_LOCUS13819</name>
</gene>
<dbReference type="InterPro" id="IPR051078">
    <property type="entry name" value="SGF11"/>
</dbReference>
<dbReference type="PANTHER" id="PTHR46367:SF1">
    <property type="entry name" value="ATAXIN-7-LIKE PROTEIN 3"/>
    <property type="match status" value="1"/>
</dbReference>
<keyword evidence="7 10" id="KW-0010">Activator</keyword>
<evidence type="ECO:0000256" key="2">
    <source>
        <dbReference type="ARBA" id="ARBA00022723"/>
    </source>
</evidence>
<evidence type="ECO:0000313" key="12">
    <source>
        <dbReference type="EMBL" id="CAG9811009.1"/>
    </source>
</evidence>
<evidence type="ECO:0000256" key="8">
    <source>
        <dbReference type="ARBA" id="ARBA00023163"/>
    </source>
</evidence>
<evidence type="ECO:0000256" key="6">
    <source>
        <dbReference type="ARBA" id="ARBA00023015"/>
    </source>
</evidence>
<accession>A0A9N9S7Z7</accession>
<evidence type="ECO:0000256" key="10">
    <source>
        <dbReference type="RuleBase" id="RU261113"/>
    </source>
</evidence>
<evidence type="ECO:0000256" key="4">
    <source>
        <dbReference type="ARBA" id="ARBA00022833"/>
    </source>
</evidence>
<dbReference type="OrthoDB" id="21557at2759"/>
<keyword evidence="6" id="KW-0805">Transcription regulation</keyword>
<keyword evidence="3" id="KW-0863">Zinc-finger</keyword>
<evidence type="ECO:0000313" key="13">
    <source>
        <dbReference type="Proteomes" id="UP001153620"/>
    </source>
</evidence>
<reference evidence="12" key="1">
    <citation type="submission" date="2022-01" db="EMBL/GenBank/DDBJ databases">
        <authorList>
            <person name="King R."/>
        </authorList>
    </citation>
    <scope>NUCLEOTIDE SEQUENCE</scope>
</reference>